<keyword evidence="2" id="KW-1185">Reference proteome</keyword>
<name>A0AAI9TQT3_PENTH</name>
<evidence type="ECO:0000313" key="2">
    <source>
        <dbReference type="Proteomes" id="UP001227192"/>
    </source>
</evidence>
<dbReference type="AlphaFoldDB" id="A0AAI9TQT3"/>
<dbReference type="EMBL" id="LACB01000042">
    <property type="protein sequence ID" value="KAJ9491014.1"/>
    <property type="molecule type" value="Genomic_DNA"/>
</dbReference>
<sequence length="223" mass="25586">MPISSTVTFLYTRGIHVELSQPGDIIESDGTVNLSTLRTRPGGDFNWNFNAYHWTPEKETAEEYRLFAARRCPAADTCIVHIQVPQSFVNSLRCEDLWYSPSWKEYIWTSRREQMPDPKFDYLWKLGQADIVRGPICSAISTKIARIRRENVQSRISEDHVMRLPSGKKHLGGSSSKMMRSISWQSRSEGRCTSSLLKPHRVSPIDQIPPLLLSLLTTREYVS</sequence>
<evidence type="ECO:0000313" key="1">
    <source>
        <dbReference type="EMBL" id="KAJ9491014.1"/>
    </source>
</evidence>
<proteinExistence type="predicted"/>
<dbReference type="Proteomes" id="UP001227192">
    <property type="component" value="Unassembled WGS sequence"/>
</dbReference>
<reference evidence="1" key="1">
    <citation type="submission" date="2015-06" db="EMBL/GenBank/DDBJ databases">
        <authorList>
            <person name="Nguyen H."/>
        </authorList>
    </citation>
    <scope>NUCLEOTIDE SEQUENCE</scope>
    <source>
        <strain evidence="1">DAOM 180753</strain>
    </source>
</reference>
<gene>
    <name evidence="1" type="ORF">VN97_g2255</name>
</gene>
<protein>
    <submittedName>
        <fullName evidence="1">Uncharacterized protein</fullName>
    </submittedName>
</protein>
<reference evidence="1" key="2">
    <citation type="journal article" date="2016" name="Fungal Biol.">
        <title>Ochratoxin A production by Penicillium thymicola.</title>
        <authorList>
            <person name="Nguyen H.D.T."/>
            <person name="McMullin D.R."/>
            <person name="Ponomareva E."/>
            <person name="Riley R."/>
            <person name="Pomraning K.R."/>
            <person name="Baker S.E."/>
            <person name="Seifert K.A."/>
        </authorList>
    </citation>
    <scope>NUCLEOTIDE SEQUENCE</scope>
    <source>
        <strain evidence="1">DAOM 180753</strain>
    </source>
</reference>
<accession>A0AAI9TQT3</accession>
<comment type="caution">
    <text evidence="1">The sequence shown here is derived from an EMBL/GenBank/DDBJ whole genome shotgun (WGS) entry which is preliminary data.</text>
</comment>
<organism evidence="1 2">
    <name type="scientific">Penicillium thymicola</name>
    <dbReference type="NCBI Taxonomy" id="293382"/>
    <lineage>
        <taxon>Eukaryota</taxon>
        <taxon>Fungi</taxon>
        <taxon>Dikarya</taxon>
        <taxon>Ascomycota</taxon>
        <taxon>Pezizomycotina</taxon>
        <taxon>Eurotiomycetes</taxon>
        <taxon>Eurotiomycetidae</taxon>
        <taxon>Eurotiales</taxon>
        <taxon>Aspergillaceae</taxon>
        <taxon>Penicillium</taxon>
    </lineage>
</organism>